<proteinExistence type="inferred from homology"/>
<sequence>MDERQKAPHILLAHLRISFLGICALAALTFAAEHCVCFKFASPSAPAAGFGQIPLRLRAAEELPNGYTRTQLSASGGPAKAPLNLFSRSAPLKVRLEHREPAATYTAYGEVGGPLGSSVECTGASGASGSEGEPGDEVHHLVFSYDPSALSGKTQEPFRYLEGQSVSFVNLKDQREGQIQSGAPPPKPRLYSVASSPLCPDKGLQHSFSLCVKRHRYRAPDGRFDPCKDGLCSSLLCTAPIGTEFEIAGPVGASLLLPADRDAPLIFACTGTGAAPLRSFLRRVFAERRNGPVVAYIGAAKAASTPYAREWEALQQLLPPSQLQLRFAYSREMKAPDGGRLYVQHLMEADGDELLRLFEEGALMYVCGRKDMLPPIKAALQAAAQKNNVDFSTLFKSLIASKRWRAEVY</sequence>
<comment type="similarity">
    <text evidence="2">Belongs to the ferredoxin--NADP reductase type 1 family.</text>
</comment>
<dbReference type="OrthoDB" id="1688044at2759"/>
<accession>U6MJ98</accession>
<evidence type="ECO:0000256" key="1">
    <source>
        <dbReference type="ARBA" id="ARBA00001974"/>
    </source>
</evidence>
<dbReference type="RefSeq" id="XP_013432789.1">
    <property type="nucleotide sequence ID" value="XM_013577335.1"/>
</dbReference>
<evidence type="ECO:0000313" key="11">
    <source>
        <dbReference type="Proteomes" id="UP000030754"/>
    </source>
</evidence>
<feature type="domain" description="FAD-binding FR-type" evidence="9">
    <location>
        <begin position="89"/>
        <end position="257"/>
    </location>
</feature>
<dbReference type="InterPro" id="IPR001433">
    <property type="entry name" value="OxRdtase_FAD/NAD-bd"/>
</dbReference>
<dbReference type="EC" id="1.18.1.2" evidence="3"/>
<evidence type="ECO:0000256" key="2">
    <source>
        <dbReference type="ARBA" id="ARBA00008312"/>
    </source>
</evidence>
<protein>
    <recommendedName>
        <fullName evidence="3">ferredoxin--NADP(+) reductase</fullName>
        <ecNumber evidence="3">1.18.1.2</ecNumber>
    </recommendedName>
</protein>
<dbReference type="SUPFAM" id="SSF63380">
    <property type="entry name" value="Riboflavin synthase domain-like"/>
    <property type="match status" value="1"/>
</dbReference>
<dbReference type="EMBL" id="HG722931">
    <property type="protein sequence ID" value="CDJ64322.1"/>
    <property type="molecule type" value="Genomic_DNA"/>
</dbReference>
<dbReference type="InterPro" id="IPR001709">
    <property type="entry name" value="Flavoprot_Pyr_Nucl_cyt_Rdtase"/>
</dbReference>
<reference evidence="10" key="2">
    <citation type="submission" date="2013-10" db="EMBL/GenBank/DDBJ databases">
        <authorList>
            <person name="Aslett M."/>
        </authorList>
    </citation>
    <scope>NUCLEOTIDE SEQUENCE [LARGE SCALE GENOMIC DNA]</scope>
    <source>
        <strain evidence="10">Houghton</strain>
    </source>
</reference>
<dbReference type="Gene3D" id="2.40.30.10">
    <property type="entry name" value="Translation factors"/>
    <property type="match status" value="1"/>
</dbReference>
<evidence type="ECO:0000256" key="5">
    <source>
        <dbReference type="ARBA" id="ARBA00022827"/>
    </source>
</evidence>
<evidence type="ECO:0000256" key="7">
    <source>
        <dbReference type="ARBA" id="ARBA00023002"/>
    </source>
</evidence>
<evidence type="ECO:0000256" key="8">
    <source>
        <dbReference type="ARBA" id="ARBA00047776"/>
    </source>
</evidence>
<evidence type="ECO:0000259" key="9">
    <source>
        <dbReference type="PROSITE" id="PS51384"/>
    </source>
</evidence>
<dbReference type="Pfam" id="PF00175">
    <property type="entry name" value="NAD_binding_1"/>
    <property type="match status" value="1"/>
</dbReference>
<evidence type="ECO:0000256" key="6">
    <source>
        <dbReference type="ARBA" id="ARBA00022857"/>
    </source>
</evidence>
<keyword evidence="7" id="KW-0560">Oxidoreductase</keyword>
<comment type="catalytic activity">
    <reaction evidence="8">
        <text>2 reduced [2Fe-2S]-[ferredoxin] + NADP(+) + H(+) = 2 oxidized [2Fe-2S]-[ferredoxin] + NADPH</text>
        <dbReference type="Rhea" id="RHEA:20125"/>
        <dbReference type="Rhea" id="RHEA-COMP:10000"/>
        <dbReference type="Rhea" id="RHEA-COMP:10001"/>
        <dbReference type="ChEBI" id="CHEBI:15378"/>
        <dbReference type="ChEBI" id="CHEBI:33737"/>
        <dbReference type="ChEBI" id="CHEBI:33738"/>
        <dbReference type="ChEBI" id="CHEBI:57783"/>
        <dbReference type="ChEBI" id="CHEBI:58349"/>
        <dbReference type="EC" id="1.18.1.2"/>
    </reaction>
</comment>
<dbReference type="InterPro" id="IPR017938">
    <property type="entry name" value="Riboflavin_synthase-like_b-brl"/>
</dbReference>
<evidence type="ECO:0000313" key="10">
    <source>
        <dbReference type="EMBL" id="CDJ64322.1"/>
    </source>
</evidence>
<dbReference type="InterPro" id="IPR039261">
    <property type="entry name" value="FNR_nucleotide-bd"/>
</dbReference>
<evidence type="ECO:0000256" key="4">
    <source>
        <dbReference type="ARBA" id="ARBA00022630"/>
    </source>
</evidence>
<dbReference type="InterPro" id="IPR015701">
    <property type="entry name" value="FNR"/>
</dbReference>
<keyword evidence="6" id="KW-0521">NADP</keyword>
<keyword evidence="5" id="KW-0274">FAD</keyword>
<keyword evidence="4" id="KW-0285">Flavoprotein</keyword>
<dbReference type="Proteomes" id="UP000030754">
    <property type="component" value="Unassembled WGS sequence"/>
</dbReference>
<dbReference type="AlphaFoldDB" id="U6MJ98"/>
<dbReference type="VEuPathDB" id="ToxoDB:ENH_00071790"/>
<dbReference type="PANTHER" id="PTHR43314">
    <property type="match status" value="1"/>
</dbReference>
<reference evidence="10" key="1">
    <citation type="submission" date="2013-10" db="EMBL/GenBank/DDBJ databases">
        <title>Genomic analysis of the causative agents of coccidiosis in chickens.</title>
        <authorList>
            <person name="Reid A.J."/>
            <person name="Blake D."/>
            <person name="Billington K."/>
            <person name="Browne H."/>
            <person name="Dunn M."/>
            <person name="Hung S."/>
            <person name="Kawahara F."/>
            <person name="Miranda-Saavedra D."/>
            <person name="Mourier T."/>
            <person name="Nagra H."/>
            <person name="Otto T.D."/>
            <person name="Rawlings N."/>
            <person name="Sanchez A."/>
            <person name="Sanders M."/>
            <person name="Subramaniam C."/>
            <person name="Tay Y."/>
            <person name="Dear P."/>
            <person name="Doerig C."/>
            <person name="Gruber A."/>
            <person name="Parkinson J."/>
            <person name="Shirley M."/>
            <person name="Wan K.L."/>
            <person name="Berriman M."/>
            <person name="Tomley F."/>
            <person name="Pain A."/>
        </authorList>
    </citation>
    <scope>NUCLEOTIDE SEQUENCE [LARGE SCALE GENOMIC DNA]</scope>
    <source>
        <strain evidence="10">Houghton</strain>
    </source>
</reference>
<name>U6MJ98_9EIME</name>
<dbReference type="PROSITE" id="PS51384">
    <property type="entry name" value="FAD_FR"/>
    <property type="match status" value="1"/>
</dbReference>
<comment type="cofactor">
    <cofactor evidence="1">
        <name>FAD</name>
        <dbReference type="ChEBI" id="CHEBI:57692"/>
    </cofactor>
</comment>
<dbReference type="InterPro" id="IPR017927">
    <property type="entry name" value="FAD-bd_FR_type"/>
</dbReference>
<gene>
    <name evidence="10" type="ORF">ENH_00071790</name>
</gene>
<dbReference type="PRINTS" id="PR00371">
    <property type="entry name" value="FPNCR"/>
</dbReference>
<evidence type="ECO:0000256" key="3">
    <source>
        <dbReference type="ARBA" id="ARBA00013223"/>
    </source>
</evidence>
<dbReference type="SUPFAM" id="SSF52343">
    <property type="entry name" value="Ferredoxin reductase-like, C-terminal NADP-linked domain"/>
    <property type="match status" value="1"/>
</dbReference>
<dbReference type="Gene3D" id="3.40.50.80">
    <property type="entry name" value="Nucleotide-binding domain of ferredoxin-NADP reductase (FNR) module"/>
    <property type="match status" value="1"/>
</dbReference>
<keyword evidence="11" id="KW-1185">Reference proteome</keyword>
<dbReference type="GeneID" id="25477311"/>
<dbReference type="GO" id="GO:0004324">
    <property type="term" value="F:ferredoxin-NADP+ reductase activity"/>
    <property type="evidence" value="ECO:0007669"/>
    <property type="project" value="UniProtKB-EC"/>
</dbReference>
<organism evidence="10 11">
    <name type="scientific">Eimeria necatrix</name>
    <dbReference type="NCBI Taxonomy" id="51315"/>
    <lineage>
        <taxon>Eukaryota</taxon>
        <taxon>Sar</taxon>
        <taxon>Alveolata</taxon>
        <taxon>Apicomplexa</taxon>
        <taxon>Conoidasida</taxon>
        <taxon>Coccidia</taxon>
        <taxon>Eucoccidiorida</taxon>
        <taxon>Eimeriorina</taxon>
        <taxon>Eimeriidae</taxon>
        <taxon>Eimeria</taxon>
    </lineage>
</organism>